<organism evidence="10 11">
    <name type="scientific">Paramormyrops kingsleyae</name>
    <dbReference type="NCBI Taxonomy" id="1676925"/>
    <lineage>
        <taxon>Eukaryota</taxon>
        <taxon>Metazoa</taxon>
        <taxon>Chordata</taxon>
        <taxon>Craniata</taxon>
        <taxon>Vertebrata</taxon>
        <taxon>Euteleostomi</taxon>
        <taxon>Actinopterygii</taxon>
        <taxon>Neopterygii</taxon>
        <taxon>Teleostei</taxon>
        <taxon>Osteoglossocephala</taxon>
        <taxon>Osteoglossomorpha</taxon>
        <taxon>Osteoglossiformes</taxon>
        <taxon>Mormyridae</taxon>
        <taxon>Paramormyrops</taxon>
    </lineage>
</organism>
<dbReference type="PANTHER" id="PTHR21442:SF0">
    <property type="entry name" value="CILIA- AND FLAGELLA-ASSOCIATED PROTEIN 206"/>
    <property type="match status" value="1"/>
</dbReference>
<dbReference type="PANTHER" id="PTHR21442">
    <property type="entry name" value="CILIA- AND FLAGELLA-ASSOCIATED PROTEIN 206"/>
    <property type="match status" value="1"/>
</dbReference>
<name>A0A3B3TD10_9TELE</name>
<comment type="function">
    <text evidence="9">Essential for sperm motility and is involved in the regulation of the beating frequency of motile cilia on the epithelial cells of the respiratory tract. Required for the establishment of radial spokes in sperm flagella.</text>
</comment>
<evidence type="ECO:0000256" key="1">
    <source>
        <dbReference type="ARBA" id="ARBA00004430"/>
    </source>
</evidence>
<reference evidence="10" key="1">
    <citation type="submission" date="2025-08" db="UniProtKB">
        <authorList>
            <consortium name="Ensembl"/>
        </authorList>
    </citation>
    <scope>IDENTIFICATION</scope>
</reference>
<evidence type="ECO:0000256" key="5">
    <source>
        <dbReference type="ARBA" id="ARBA00022794"/>
    </source>
</evidence>
<dbReference type="GO" id="GO:0007288">
    <property type="term" value="P:sperm axoneme assembly"/>
    <property type="evidence" value="ECO:0007669"/>
    <property type="project" value="TreeGrafter"/>
</dbReference>
<keyword evidence="7" id="KW-0206">Cytoskeleton</keyword>
<dbReference type="GO" id="GO:0036064">
    <property type="term" value="C:ciliary basal body"/>
    <property type="evidence" value="ECO:0007669"/>
    <property type="project" value="TreeGrafter"/>
</dbReference>
<dbReference type="GO" id="GO:0003356">
    <property type="term" value="P:regulation of cilium beat frequency"/>
    <property type="evidence" value="ECO:0007669"/>
    <property type="project" value="TreeGrafter"/>
</dbReference>
<dbReference type="GO" id="GO:1901317">
    <property type="term" value="P:regulation of flagellated sperm motility"/>
    <property type="evidence" value="ECO:0007669"/>
    <property type="project" value="TreeGrafter"/>
</dbReference>
<keyword evidence="6" id="KW-0969">Cilium</keyword>
<comment type="similarity">
    <text evidence="2">Belongs to the CFAP206 family.</text>
</comment>
<dbReference type="CTD" id="154313"/>
<sequence>MSYAPAGNIIKSIIREVVKECLAKGQTVSETLATFMVKAVVLDPQNQFNVDRTITKQDVQEVIERCVQRLVDRQSPSVDTIKMQAYFDMHYTSRQEYLKEHRRALQAELIPVTREITDSRAKSRDELETVYGKIVSYVLLRSRMGSATDISTVREAAAALRSVFPQPELGVFIPLSRKDKEQQLEELSMLVTGIRLFNRDRKKGGSTIDDLPAILNESISTSIKHIKFETGASQNLSYQYIALLEGLQAAEIALKDGTVPPEFLKEALYNARQHEAFLGLILADVRVCEEQTQSLQSELHAQMDELKIIVHSKTAVPTAQVFPHFTALAKLWSGLQDEMYLLSILNSMVADLQPFLGAQSWQLPKDQLEIFLEGVEVKTDEQRMKESADNRIDPSEFKNQEWFFPETTVNADTLPFQYKGMCANALIKYGLLLPGNPAVGILKHRNKYHVFSSKKAACQFASNPDESIELVAEQAKSSPELIQLLELHLQFSSVTPYSEMQLGRKHLTQPVAKCDGDTQTDTHPVESNIVKSYKWNEWELRRQAIKLVCVCFTV</sequence>
<evidence type="ECO:0000256" key="2">
    <source>
        <dbReference type="ARBA" id="ARBA00010500"/>
    </source>
</evidence>
<dbReference type="STRING" id="1676925.ENSPKIP00000041172"/>
<evidence type="ECO:0000256" key="9">
    <source>
        <dbReference type="ARBA" id="ARBA00045321"/>
    </source>
</evidence>
<dbReference type="Proteomes" id="UP000261540">
    <property type="component" value="Unplaced"/>
</dbReference>
<keyword evidence="8" id="KW-0966">Cell projection</keyword>
<evidence type="ECO:0000256" key="8">
    <source>
        <dbReference type="ARBA" id="ARBA00023273"/>
    </source>
</evidence>
<dbReference type="KEGG" id="pki:111843060"/>
<evidence type="ECO:0000313" key="11">
    <source>
        <dbReference type="Proteomes" id="UP000261540"/>
    </source>
</evidence>
<dbReference type="Ensembl" id="ENSPKIT00000022204.1">
    <property type="protein sequence ID" value="ENSPKIP00000041172.1"/>
    <property type="gene ID" value="ENSPKIG00000017762.1"/>
</dbReference>
<proteinExistence type="inferred from homology"/>
<keyword evidence="5" id="KW-0970">Cilium biogenesis/degradation</keyword>
<evidence type="ECO:0000313" key="10">
    <source>
        <dbReference type="Ensembl" id="ENSPKIP00000041172.1"/>
    </source>
</evidence>
<keyword evidence="11" id="KW-1185">Reference proteome</keyword>
<dbReference type="InterPro" id="IPR021897">
    <property type="entry name" value="FAP206"/>
</dbReference>
<dbReference type="OrthoDB" id="10251073at2759"/>
<dbReference type="Pfam" id="PF12018">
    <property type="entry name" value="FAP206"/>
    <property type="match status" value="1"/>
</dbReference>
<comment type="subcellular location">
    <subcellularLocation>
        <location evidence="1">Cytoplasm</location>
        <location evidence="1">Cytoskeleton</location>
        <location evidence="1">Cilium axoneme</location>
    </subcellularLocation>
</comment>
<evidence type="ECO:0000256" key="6">
    <source>
        <dbReference type="ARBA" id="ARBA00023069"/>
    </source>
</evidence>
<dbReference type="GeneTree" id="ENSGT00390000016036"/>
<keyword evidence="4" id="KW-0963">Cytoplasm</keyword>
<reference evidence="10" key="2">
    <citation type="submission" date="2025-09" db="UniProtKB">
        <authorList>
            <consortium name="Ensembl"/>
        </authorList>
    </citation>
    <scope>IDENTIFICATION</scope>
</reference>
<accession>A0A3B3TD10</accession>
<protein>
    <recommendedName>
        <fullName evidence="3">Cilia- and flagella-associated protein 206</fullName>
    </recommendedName>
</protein>
<evidence type="ECO:0000256" key="7">
    <source>
        <dbReference type="ARBA" id="ARBA00023212"/>
    </source>
</evidence>
<evidence type="ECO:0000256" key="4">
    <source>
        <dbReference type="ARBA" id="ARBA00022490"/>
    </source>
</evidence>
<evidence type="ECO:0000256" key="3">
    <source>
        <dbReference type="ARBA" id="ARBA00021602"/>
    </source>
</evidence>
<dbReference type="GO" id="GO:0005930">
    <property type="term" value="C:axoneme"/>
    <property type="evidence" value="ECO:0007669"/>
    <property type="project" value="UniProtKB-SubCell"/>
</dbReference>
<dbReference type="GO" id="GO:0031514">
    <property type="term" value="C:motile cilium"/>
    <property type="evidence" value="ECO:0007669"/>
    <property type="project" value="Ensembl"/>
</dbReference>
<dbReference type="AlphaFoldDB" id="A0A3B3TD10"/>